<evidence type="ECO:0008006" key="6">
    <source>
        <dbReference type="Google" id="ProtNLM"/>
    </source>
</evidence>
<evidence type="ECO:0000256" key="2">
    <source>
        <dbReference type="SAM" id="Phobius"/>
    </source>
</evidence>
<feature type="chain" id="PRO_5012317726" description="Transmembrane protein" evidence="3">
    <location>
        <begin position="25"/>
        <end position="530"/>
    </location>
</feature>
<feature type="compositionally biased region" description="Basic and acidic residues" evidence="1">
    <location>
        <begin position="507"/>
        <end position="523"/>
    </location>
</feature>
<proteinExistence type="predicted"/>
<dbReference type="Proteomes" id="UP000183567">
    <property type="component" value="Unassembled WGS sequence"/>
</dbReference>
<organism evidence="4 5">
    <name type="scientific">Rhizopogon vesiculosus</name>
    <dbReference type="NCBI Taxonomy" id="180088"/>
    <lineage>
        <taxon>Eukaryota</taxon>
        <taxon>Fungi</taxon>
        <taxon>Dikarya</taxon>
        <taxon>Basidiomycota</taxon>
        <taxon>Agaricomycotina</taxon>
        <taxon>Agaricomycetes</taxon>
        <taxon>Agaricomycetidae</taxon>
        <taxon>Boletales</taxon>
        <taxon>Suillineae</taxon>
        <taxon>Rhizopogonaceae</taxon>
        <taxon>Rhizopogon</taxon>
    </lineage>
</organism>
<feature type="region of interest" description="Disordered" evidence="1">
    <location>
        <begin position="338"/>
        <end position="490"/>
    </location>
</feature>
<keyword evidence="3" id="KW-0732">Signal</keyword>
<reference evidence="4 5" key="1">
    <citation type="submission" date="2016-03" db="EMBL/GenBank/DDBJ databases">
        <title>Comparative genomics of the ectomycorrhizal sister species Rhizopogon vinicolor and Rhizopogon vesiculosus (Basidiomycota: Boletales) reveals a divergence of the mating type B locus.</title>
        <authorList>
            <person name="Mujic A.B."/>
            <person name="Kuo A."/>
            <person name="Tritt A."/>
            <person name="Lipzen A."/>
            <person name="Chen C."/>
            <person name="Johnson J."/>
            <person name="Sharma A."/>
            <person name="Barry K."/>
            <person name="Grigoriev I.V."/>
            <person name="Spatafora J.W."/>
        </authorList>
    </citation>
    <scope>NUCLEOTIDE SEQUENCE [LARGE SCALE GENOMIC DNA]</scope>
    <source>
        <strain evidence="4 5">AM-OR11-056</strain>
    </source>
</reference>
<keyword evidence="5" id="KW-1185">Reference proteome</keyword>
<keyword evidence="2" id="KW-1133">Transmembrane helix</keyword>
<feature type="compositionally biased region" description="Polar residues" evidence="1">
    <location>
        <begin position="408"/>
        <end position="427"/>
    </location>
</feature>
<dbReference type="EMBL" id="LVVM01001442">
    <property type="protein sequence ID" value="OJA18521.1"/>
    <property type="molecule type" value="Genomic_DNA"/>
</dbReference>
<feature type="compositionally biased region" description="Basic residues" evidence="1">
    <location>
        <begin position="448"/>
        <end position="460"/>
    </location>
</feature>
<sequence length="530" mass="56893">MVLLLAQGLAVFVFLHALLGRADGNRGFSWDLMNHESERVRSLTVCDSLRISIAPLSNYSNVGRAPYTLLAFEAGGVLTATQVHEDGLWQVKHQGGSQLLIALLDSLGNSGGIFPAVLTVASGSSDCLPALPTSIVNPMITTNVIHLEPCDSWQLSITGGVPPYTIILASPGAPILEHFTAPQGSSTFSFINNAIKRRGPTIAAVRDSSGVFSQMTHFVKSIDASGASCKVRSLEVRAGKSIFVARSSSGVKMSHQDTIIVAVCASVGGTVIIAALCFAVVMFRRRKRGLVAGQDARPRPFDIVVPTPSINTSAPRVNVSVPLSVIDISWRNNWMAPTDASSTCSPVGPTPSPLRTTVRPLPVPAASRQSSNTSLRSPEDKRSQPPRKPSNSSMHVAQPPQAGPSSLRPRQQQSNSSMRSANNSHRPTNIPLPAQLSTPAREGTLSKSRSRSERHKRILHPSRSTGDIHGDNMAPPNRQHRTIPRSTSDARSLNQLRHYYSTSNITHADRRAPEPVAVHHDGGDPPPPYH</sequence>
<keyword evidence="2" id="KW-0472">Membrane</keyword>
<evidence type="ECO:0000256" key="1">
    <source>
        <dbReference type="SAM" id="MobiDB-lite"/>
    </source>
</evidence>
<gene>
    <name evidence="4" type="ORF">AZE42_06660</name>
</gene>
<evidence type="ECO:0000313" key="5">
    <source>
        <dbReference type="Proteomes" id="UP000183567"/>
    </source>
</evidence>
<keyword evidence="2" id="KW-0812">Transmembrane</keyword>
<dbReference type="AlphaFoldDB" id="A0A1J8QYP4"/>
<comment type="caution">
    <text evidence="4">The sequence shown here is derived from an EMBL/GenBank/DDBJ whole genome shotgun (WGS) entry which is preliminary data.</text>
</comment>
<evidence type="ECO:0000256" key="3">
    <source>
        <dbReference type="SAM" id="SignalP"/>
    </source>
</evidence>
<feature type="compositionally biased region" description="Polar residues" evidence="1">
    <location>
        <begin position="367"/>
        <end position="376"/>
    </location>
</feature>
<feature type="signal peptide" evidence="3">
    <location>
        <begin position="1"/>
        <end position="24"/>
    </location>
</feature>
<name>A0A1J8QYP4_9AGAM</name>
<evidence type="ECO:0000313" key="4">
    <source>
        <dbReference type="EMBL" id="OJA18521.1"/>
    </source>
</evidence>
<feature type="region of interest" description="Disordered" evidence="1">
    <location>
        <begin position="505"/>
        <end position="530"/>
    </location>
</feature>
<feature type="transmembrane region" description="Helical" evidence="2">
    <location>
        <begin position="259"/>
        <end position="283"/>
    </location>
</feature>
<accession>A0A1J8QYP4</accession>
<protein>
    <recommendedName>
        <fullName evidence="6">Transmembrane protein</fullName>
    </recommendedName>
</protein>
<dbReference type="OrthoDB" id="2527908at2759"/>